<evidence type="ECO:0000256" key="2">
    <source>
        <dbReference type="ARBA" id="ARBA00004300"/>
    </source>
</evidence>
<dbReference type="InterPro" id="IPR002893">
    <property type="entry name" value="Znf_MYND"/>
</dbReference>
<comment type="subcellular location">
    <subcellularLocation>
        <location evidence="1">Apical cell membrane</location>
    </subcellularLocation>
    <subcellularLocation>
        <location evidence="2">Cytoplasm</location>
        <location evidence="2">Cytoskeleton</location>
        <location evidence="2">Microtubule organizing center</location>
        <location evidence="2">Centrosome</location>
    </subcellularLocation>
    <subcellularLocation>
        <location evidence="12">Dynein axonemal particle</location>
    </subcellularLocation>
</comment>
<evidence type="ECO:0000256" key="4">
    <source>
        <dbReference type="ARBA" id="ARBA00016317"/>
    </source>
</evidence>
<evidence type="ECO:0000256" key="5">
    <source>
        <dbReference type="ARBA" id="ARBA00022475"/>
    </source>
</evidence>
<evidence type="ECO:0000256" key="13">
    <source>
        <dbReference type="ARBA" id="ARBA00045527"/>
    </source>
</evidence>
<evidence type="ECO:0000256" key="8">
    <source>
        <dbReference type="ARBA" id="ARBA00022771"/>
    </source>
</evidence>
<keyword evidence="9" id="KW-0862">Zinc</keyword>
<dbReference type="GO" id="GO:0036159">
    <property type="term" value="P:inner dynein arm assembly"/>
    <property type="evidence" value="ECO:0007669"/>
    <property type="project" value="TreeGrafter"/>
</dbReference>
<dbReference type="GO" id="GO:0036158">
    <property type="term" value="P:outer dynein arm assembly"/>
    <property type="evidence" value="ECO:0007669"/>
    <property type="project" value="TreeGrafter"/>
</dbReference>
<evidence type="ECO:0000313" key="16">
    <source>
        <dbReference type="EMBL" id="KAH3880313.1"/>
    </source>
</evidence>
<evidence type="ECO:0000313" key="17">
    <source>
        <dbReference type="Proteomes" id="UP000828390"/>
    </source>
</evidence>
<keyword evidence="8 14" id="KW-0863">Zinc-finger</keyword>
<gene>
    <name evidence="16" type="ORF">DPMN_004224</name>
</gene>
<evidence type="ECO:0000256" key="1">
    <source>
        <dbReference type="ARBA" id="ARBA00004221"/>
    </source>
</evidence>
<evidence type="ECO:0000256" key="9">
    <source>
        <dbReference type="ARBA" id="ARBA00022833"/>
    </source>
</evidence>
<keyword evidence="17" id="KW-1185">Reference proteome</keyword>
<keyword evidence="10" id="KW-0472">Membrane</keyword>
<dbReference type="AlphaFoldDB" id="A0A9D4MPV8"/>
<keyword evidence="5" id="KW-1003">Cell membrane</keyword>
<proteinExistence type="inferred from homology"/>
<accession>A0A9D4MPV8</accession>
<dbReference type="FunFam" id="6.10.140.2220:FF:000009">
    <property type="entry name" value="Zinc finger MYND domain-containing protein 10"/>
    <property type="match status" value="1"/>
</dbReference>
<evidence type="ECO:0000256" key="10">
    <source>
        <dbReference type="ARBA" id="ARBA00023136"/>
    </source>
</evidence>
<keyword evidence="7" id="KW-0479">Metal-binding</keyword>
<dbReference type="GO" id="GO:0044458">
    <property type="term" value="P:motile cilium assembly"/>
    <property type="evidence" value="ECO:0007669"/>
    <property type="project" value="TreeGrafter"/>
</dbReference>
<dbReference type="Pfam" id="PF01753">
    <property type="entry name" value="zf-MYND"/>
    <property type="match status" value="1"/>
</dbReference>
<dbReference type="Gene3D" id="6.10.140.2220">
    <property type="match status" value="1"/>
</dbReference>
<protein>
    <recommendedName>
        <fullName evidence="4">Zinc finger MYND domain-containing protein 10</fullName>
    </recommendedName>
</protein>
<evidence type="ECO:0000256" key="12">
    <source>
        <dbReference type="ARBA" id="ARBA00024190"/>
    </source>
</evidence>
<dbReference type="InterPro" id="IPR052298">
    <property type="entry name" value="ZMYND10"/>
</dbReference>
<organism evidence="16 17">
    <name type="scientific">Dreissena polymorpha</name>
    <name type="common">Zebra mussel</name>
    <name type="synonym">Mytilus polymorpha</name>
    <dbReference type="NCBI Taxonomy" id="45954"/>
    <lineage>
        <taxon>Eukaryota</taxon>
        <taxon>Metazoa</taxon>
        <taxon>Spiralia</taxon>
        <taxon>Lophotrochozoa</taxon>
        <taxon>Mollusca</taxon>
        <taxon>Bivalvia</taxon>
        <taxon>Autobranchia</taxon>
        <taxon>Heteroconchia</taxon>
        <taxon>Euheterodonta</taxon>
        <taxon>Imparidentia</taxon>
        <taxon>Neoheterodontei</taxon>
        <taxon>Myida</taxon>
        <taxon>Dreissenoidea</taxon>
        <taxon>Dreissenidae</taxon>
        <taxon>Dreissena</taxon>
    </lineage>
</organism>
<keyword evidence="6" id="KW-0963">Cytoplasm</keyword>
<evidence type="ECO:0000256" key="14">
    <source>
        <dbReference type="PROSITE-ProRule" id="PRU00134"/>
    </source>
</evidence>
<reference evidence="16" key="2">
    <citation type="submission" date="2020-11" db="EMBL/GenBank/DDBJ databases">
        <authorList>
            <person name="McCartney M.A."/>
            <person name="Auch B."/>
            <person name="Kono T."/>
            <person name="Mallez S."/>
            <person name="Becker A."/>
            <person name="Gohl D.M."/>
            <person name="Silverstein K.A.T."/>
            <person name="Koren S."/>
            <person name="Bechman K.B."/>
            <person name="Herman A."/>
            <person name="Abrahante J.E."/>
            <person name="Garbe J."/>
        </authorList>
    </citation>
    <scope>NUCLEOTIDE SEQUENCE</scope>
    <source>
        <strain evidence="16">Duluth1</strain>
        <tissue evidence="16">Whole animal</tissue>
    </source>
</reference>
<dbReference type="OrthoDB" id="432970at2759"/>
<dbReference type="PANTHER" id="PTHR13244:SF7">
    <property type="entry name" value="ZINC FINGER MYND DOMAIN-CONTAINING PROTEIN 10"/>
    <property type="match status" value="1"/>
</dbReference>
<dbReference type="PROSITE" id="PS50865">
    <property type="entry name" value="ZF_MYND_2"/>
    <property type="match status" value="1"/>
</dbReference>
<keyword evidence="11" id="KW-0206">Cytoskeleton</keyword>
<name>A0A9D4MPV8_DREPO</name>
<evidence type="ECO:0000256" key="6">
    <source>
        <dbReference type="ARBA" id="ARBA00022490"/>
    </source>
</evidence>
<dbReference type="EMBL" id="JAIWYP010000001">
    <property type="protein sequence ID" value="KAH3880313.1"/>
    <property type="molecule type" value="Genomic_DNA"/>
</dbReference>
<reference evidence="16" key="1">
    <citation type="journal article" date="2019" name="bioRxiv">
        <title>The Genome of the Zebra Mussel, Dreissena polymorpha: A Resource for Invasive Species Research.</title>
        <authorList>
            <person name="McCartney M.A."/>
            <person name="Auch B."/>
            <person name="Kono T."/>
            <person name="Mallez S."/>
            <person name="Zhang Y."/>
            <person name="Obille A."/>
            <person name="Becker A."/>
            <person name="Abrahante J.E."/>
            <person name="Garbe J."/>
            <person name="Badalamenti J.P."/>
            <person name="Herman A."/>
            <person name="Mangelson H."/>
            <person name="Liachko I."/>
            <person name="Sullivan S."/>
            <person name="Sone E.D."/>
            <person name="Koren S."/>
            <person name="Silverstein K.A.T."/>
            <person name="Beckman K.B."/>
            <person name="Gohl D.M."/>
        </authorList>
    </citation>
    <scope>NUCLEOTIDE SEQUENCE</scope>
    <source>
        <strain evidence="16">Duluth1</strain>
        <tissue evidence="16">Whole animal</tissue>
    </source>
</reference>
<evidence type="ECO:0000256" key="11">
    <source>
        <dbReference type="ARBA" id="ARBA00023212"/>
    </source>
</evidence>
<dbReference type="GO" id="GO:0008270">
    <property type="term" value="F:zinc ion binding"/>
    <property type="evidence" value="ECO:0007669"/>
    <property type="project" value="UniProtKB-KW"/>
</dbReference>
<dbReference type="Proteomes" id="UP000828390">
    <property type="component" value="Unassembled WGS sequence"/>
</dbReference>
<sequence length="462" mass="53333">MSSAGSGQVLMPVEAEAGVESLKQYALKDIGGPQWSVQHEVIEKLNMQAIVNASNQEDEFVKDFLISCDKLSVLIYDLLATEVWKEKIFSEILNIDGFEPKTTFPLYMVLYHEATVINLLETTMFYREVCEATEDNVLDLVDYCYRKLTQLVARNEETEEVKDEAIEVTDSVSAMAHASNIEELEKQDRRLNFEICIKAVSLLRYIIDHLESLPLSAMTRLLNTHDIPQLLVELIECPPWSHRKNGKQYKYIDGKWVYVDFADSLKLTKIEGQVWLSIFQLLMSQSCQQKYELDTYRKNTILKLRAFLTEPMLDQIPALGELQRYLEHLSMMDPPAPRREVILEQVPEVRDTILRSNAGKWRKIAKKQIKSFFDPSTSDLKMQAKRWADTYNFDVIEGLLSDPPKCARCGEDASKRCSRCQNEWYCGRECQVSHWSKHKQACDLMFNSINKLKEQQTLAVAT</sequence>
<comment type="similarity">
    <text evidence="3">Belongs to the ZMYND10 family.</text>
</comment>
<dbReference type="SUPFAM" id="SSF144232">
    <property type="entry name" value="HIT/MYND zinc finger-like"/>
    <property type="match status" value="1"/>
</dbReference>
<dbReference type="GO" id="GO:0034451">
    <property type="term" value="C:centriolar satellite"/>
    <property type="evidence" value="ECO:0007669"/>
    <property type="project" value="TreeGrafter"/>
</dbReference>
<dbReference type="GO" id="GO:0120293">
    <property type="term" value="C:dynein axonemal particle"/>
    <property type="evidence" value="ECO:0007669"/>
    <property type="project" value="UniProtKB-SubCell"/>
</dbReference>
<comment type="caution">
    <text evidence="16">The sequence shown here is derived from an EMBL/GenBank/DDBJ whole genome shotgun (WGS) entry which is preliminary data.</text>
</comment>
<evidence type="ECO:0000256" key="3">
    <source>
        <dbReference type="ARBA" id="ARBA00005373"/>
    </source>
</evidence>
<feature type="domain" description="MYND-type" evidence="15">
    <location>
        <begin position="406"/>
        <end position="442"/>
    </location>
</feature>
<evidence type="ECO:0000256" key="7">
    <source>
        <dbReference type="ARBA" id="ARBA00022723"/>
    </source>
</evidence>
<dbReference type="GO" id="GO:0016324">
    <property type="term" value="C:apical plasma membrane"/>
    <property type="evidence" value="ECO:0007669"/>
    <property type="project" value="UniProtKB-SubCell"/>
</dbReference>
<dbReference type="PROSITE" id="PS01360">
    <property type="entry name" value="ZF_MYND_1"/>
    <property type="match status" value="1"/>
</dbReference>
<dbReference type="PANTHER" id="PTHR13244">
    <property type="entry name" value="ZINC FINGER MYND DOMAIN CONTAINING PROTEIN 10"/>
    <property type="match status" value="1"/>
</dbReference>
<comment type="function">
    <text evidence="13">Plays a role in axonemal structure organization and motility. Involved in axonemal pre-assembly of inner and outer dynein arms (IDA and ODA, respectively) for proper axoneme building for cilia motility. May act by indirectly regulating transcription of dynein proteins.</text>
</comment>
<evidence type="ECO:0000259" key="15">
    <source>
        <dbReference type="PROSITE" id="PS50865"/>
    </source>
</evidence>